<name>A0ABQ2IJH2_9BACT</name>
<proteinExistence type="predicted"/>
<dbReference type="Pfam" id="PF14337">
    <property type="entry name" value="Abi_alpha"/>
    <property type="match status" value="1"/>
</dbReference>
<dbReference type="EMBL" id="BMLI01000004">
    <property type="protein sequence ID" value="GGN14057.1"/>
    <property type="molecule type" value="Genomic_DNA"/>
</dbReference>
<dbReference type="Proteomes" id="UP000632339">
    <property type="component" value="Unassembled WGS sequence"/>
</dbReference>
<organism evidence="1 2">
    <name type="scientific">Dyadobacter beijingensis</name>
    <dbReference type="NCBI Taxonomy" id="365489"/>
    <lineage>
        <taxon>Bacteria</taxon>
        <taxon>Pseudomonadati</taxon>
        <taxon>Bacteroidota</taxon>
        <taxon>Cytophagia</taxon>
        <taxon>Cytophagales</taxon>
        <taxon>Spirosomataceae</taxon>
        <taxon>Dyadobacter</taxon>
    </lineage>
</organism>
<evidence type="ECO:0000313" key="2">
    <source>
        <dbReference type="Proteomes" id="UP000632339"/>
    </source>
</evidence>
<reference evidence="2" key="1">
    <citation type="journal article" date="2019" name="Int. J. Syst. Evol. Microbiol.">
        <title>The Global Catalogue of Microorganisms (GCM) 10K type strain sequencing project: providing services to taxonomists for standard genome sequencing and annotation.</title>
        <authorList>
            <consortium name="The Broad Institute Genomics Platform"/>
            <consortium name="The Broad Institute Genome Sequencing Center for Infectious Disease"/>
            <person name="Wu L."/>
            <person name="Ma J."/>
        </authorList>
    </citation>
    <scope>NUCLEOTIDE SEQUENCE [LARGE SCALE GENOMIC DNA]</scope>
    <source>
        <strain evidence="2">CGMCC 1.6375</strain>
    </source>
</reference>
<dbReference type="InterPro" id="IPR025506">
    <property type="entry name" value="Abi_alpha"/>
</dbReference>
<comment type="caution">
    <text evidence="1">The sequence shown here is derived from an EMBL/GenBank/DDBJ whole genome shotgun (WGS) entry which is preliminary data.</text>
</comment>
<keyword evidence="2" id="KW-1185">Reference proteome</keyword>
<protein>
    <recommendedName>
        <fullName evidence="3">DUF4393 domain-containing protein</fullName>
    </recommendedName>
</protein>
<accession>A0ABQ2IJH2</accession>
<dbReference type="RefSeq" id="WP_019945493.1">
    <property type="nucleotide sequence ID" value="NZ_BMLI01000004.1"/>
</dbReference>
<gene>
    <name evidence="1" type="ORF">GCM10010967_57860</name>
</gene>
<sequence length="227" mass="26056">MTPEEVKGGVEIVKMANEWAKLLLAPSAKEFGQLLGDIVRHKRESMNRNWELTAGKVQTIMIDEEVEPKDIDTKVLIPMLEGIHLEEDNDLQDLWANMFVNYVDSKRNLSVVVYPSILRQLSSSEVRILKFLRSDKRPSLWRYSDGDGPCPYTDEEANNLVRLSLIEEVIEQTYNNKKDVSGSISNTVKTKRTGKYELTEFGDDFLDACQRNVPTPIEKVLRHSSRR</sequence>
<evidence type="ECO:0000313" key="1">
    <source>
        <dbReference type="EMBL" id="GGN14057.1"/>
    </source>
</evidence>
<evidence type="ECO:0008006" key="3">
    <source>
        <dbReference type="Google" id="ProtNLM"/>
    </source>
</evidence>